<dbReference type="Pfam" id="PF03167">
    <property type="entry name" value="UDG"/>
    <property type="match status" value="1"/>
</dbReference>
<evidence type="ECO:0000259" key="8">
    <source>
        <dbReference type="SMART" id="SM00986"/>
    </source>
</evidence>
<dbReference type="Gene3D" id="3.40.470.10">
    <property type="entry name" value="Uracil-DNA glycosylase-like domain"/>
    <property type="match status" value="1"/>
</dbReference>
<evidence type="ECO:0000256" key="6">
    <source>
        <dbReference type="ARBA" id="ARBA00023014"/>
    </source>
</evidence>
<evidence type="ECO:0000256" key="2">
    <source>
        <dbReference type="ARBA" id="ARBA00022723"/>
    </source>
</evidence>
<accession>X1TTQ8</accession>
<organism evidence="9">
    <name type="scientific">marine sediment metagenome</name>
    <dbReference type="NCBI Taxonomy" id="412755"/>
    <lineage>
        <taxon>unclassified sequences</taxon>
        <taxon>metagenomes</taxon>
        <taxon>ecological metagenomes</taxon>
    </lineage>
</organism>
<evidence type="ECO:0000256" key="3">
    <source>
        <dbReference type="ARBA" id="ARBA00022763"/>
    </source>
</evidence>
<name>X1TTQ8_9ZZZZ</name>
<evidence type="ECO:0000313" key="9">
    <source>
        <dbReference type="EMBL" id="GAI94766.1"/>
    </source>
</evidence>
<keyword evidence="1" id="KW-0004">4Fe-4S</keyword>
<dbReference type="PANTHER" id="PTHR33693:SF1">
    <property type="entry name" value="TYPE-4 URACIL-DNA GLYCOSYLASE"/>
    <property type="match status" value="1"/>
</dbReference>
<evidence type="ECO:0000256" key="7">
    <source>
        <dbReference type="ARBA" id="ARBA00023204"/>
    </source>
</evidence>
<dbReference type="GO" id="GO:0006281">
    <property type="term" value="P:DNA repair"/>
    <property type="evidence" value="ECO:0007669"/>
    <property type="project" value="UniProtKB-KW"/>
</dbReference>
<dbReference type="PANTHER" id="PTHR33693">
    <property type="entry name" value="TYPE-5 URACIL-DNA GLYCOSYLASE"/>
    <property type="match status" value="1"/>
</dbReference>
<keyword evidence="3" id="KW-0227">DNA damage</keyword>
<evidence type="ECO:0000256" key="5">
    <source>
        <dbReference type="ARBA" id="ARBA00023004"/>
    </source>
</evidence>
<gene>
    <name evidence="9" type="ORF">S12H4_36883</name>
</gene>
<protein>
    <recommendedName>
        <fullName evidence="8">Uracil-DNA glycosylase-like domain-containing protein</fullName>
    </recommendedName>
</protein>
<dbReference type="SMART" id="SM00986">
    <property type="entry name" value="UDG"/>
    <property type="match status" value="1"/>
</dbReference>
<dbReference type="InterPro" id="IPR036895">
    <property type="entry name" value="Uracil-DNA_glycosylase-like_sf"/>
</dbReference>
<dbReference type="InterPro" id="IPR005122">
    <property type="entry name" value="Uracil-DNA_glycosylase-like"/>
</dbReference>
<dbReference type="SUPFAM" id="SSF52141">
    <property type="entry name" value="Uracil-DNA glycosylase-like"/>
    <property type="match status" value="1"/>
</dbReference>
<dbReference type="GO" id="GO:0097506">
    <property type="term" value="F:deaminated base DNA N-glycosylase activity"/>
    <property type="evidence" value="ECO:0007669"/>
    <property type="project" value="UniProtKB-ARBA"/>
</dbReference>
<dbReference type="CDD" id="cd10030">
    <property type="entry name" value="UDG-F4_TTUDGA_SPO1dp_like"/>
    <property type="match status" value="1"/>
</dbReference>
<dbReference type="GO" id="GO:0046872">
    <property type="term" value="F:metal ion binding"/>
    <property type="evidence" value="ECO:0007669"/>
    <property type="project" value="UniProtKB-KW"/>
</dbReference>
<dbReference type="EMBL" id="BARW01022028">
    <property type="protein sequence ID" value="GAI94766.1"/>
    <property type="molecule type" value="Genomic_DNA"/>
</dbReference>
<keyword evidence="5" id="KW-0408">Iron</keyword>
<dbReference type="AlphaFoldDB" id="X1TTQ8"/>
<feature type="non-terminal residue" evidence="9">
    <location>
        <position position="1"/>
    </location>
</feature>
<evidence type="ECO:0000256" key="1">
    <source>
        <dbReference type="ARBA" id="ARBA00022485"/>
    </source>
</evidence>
<evidence type="ECO:0000256" key="4">
    <source>
        <dbReference type="ARBA" id="ARBA00022801"/>
    </source>
</evidence>
<feature type="domain" description="Uracil-DNA glycosylase-like" evidence="8">
    <location>
        <begin position="13"/>
        <end position="168"/>
    </location>
</feature>
<keyword evidence="2" id="KW-0479">Metal-binding</keyword>
<reference evidence="9" key="1">
    <citation type="journal article" date="2014" name="Front. Microbiol.">
        <title>High frequency of phylogenetically diverse reductive dehalogenase-homologous genes in deep subseafloor sedimentary metagenomes.</title>
        <authorList>
            <person name="Kawai M."/>
            <person name="Futagami T."/>
            <person name="Toyoda A."/>
            <person name="Takaki Y."/>
            <person name="Nishi S."/>
            <person name="Hori S."/>
            <person name="Arai W."/>
            <person name="Tsubouchi T."/>
            <person name="Morono Y."/>
            <person name="Uchiyama I."/>
            <person name="Ito T."/>
            <person name="Fujiyama A."/>
            <person name="Inagaki F."/>
            <person name="Takami H."/>
        </authorList>
    </citation>
    <scope>NUCLEOTIDE SEQUENCE</scope>
    <source>
        <strain evidence="9">Expedition CK06-06</strain>
    </source>
</reference>
<keyword evidence="4" id="KW-0378">Hydrolase</keyword>
<dbReference type="InterPro" id="IPR051536">
    <property type="entry name" value="UDG_Type-4/5"/>
</dbReference>
<sequence length="179" mass="19906">CPRMSQRSPVLSPSNGNLNALVAFIAEAPGRLGADKFGIPLFGDQTGRNFEWLLSNAGMSRASIFITNAVLCNPRKADGNNDSPKNSEIRNCSSHLKETLDIIKPKFVVPLGKVALTALRMIHPIEIELRESVGQLFSWNGYQVYPLFHPGPRAFVWRTKARQLEDYKSLAKLLMKIKG</sequence>
<dbReference type="GO" id="GO:0051539">
    <property type="term" value="F:4 iron, 4 sulfur cluster binding"/>
    <property type="evidence" value="ECO:0007669"/>
    <property type="project" value="UniProtKB-KW"/>
</dbReference>
<keyword evidence="6" id="KW-0411">Iron-sulfur</keyword>
<comment type="caution">
    <text evidence="9">The sequence shown here is derived from an EMBL/GenBank/DDBJ whole genome shotgun (WGS) entry which is preliminary data.</text>
</comment>
<keyword evidence="7" id="KW-0234">DNA repair</keyword>
<dbReference type="SMART" id="SM00987">
    <property type="entry name" value="UreE_C"/>
    <property type="match status" value="1"/>
</dbReference>
<proteinExistence type="predicted"/>